<gene>
    <name evidence="1" type="ORF">E1B03_06735</name>
</gene>
<organism evidence="1 2">
    <name type="scientific">Citrobacter arsenatis</name>
    <dbReference type="NCBI Taxonomy" id="2546350"/>
    <lineage>
        <taxon>Bacteria</taxon>
        <taxon>Pseudomonadati</taxon>
        <taxon>Pseudomonadota</taxon>
        <taxon>Gammaproteobacteria</taxon>
        <taxon>Enterobacterales</taxon>
        <taxon>Enterobacteriaceae</taxon>
        <taxon>Citrobacter</taxon>
    </lineage>
</organism>
<accession>A0A4P6WGG4</accession>
<dbReference type="KEGG" id="cars:E1B03_06735"/>
<evidence type="ECO:0008006" key="3">
    <source>
        <dbReference type="Google" id="ProtNLM"/>
    </source>
</evidence>
<dbReference type="Proteomes" id="UP000293850">
    <property type="component" value="Chromosome"/>
</dbReference>
<sequence length="74" mass="8029">MRCLSRTIRRLFLSDREKAISLAILMLGSARHPHVLRVRSGGCALAALKLAAPIAPSPVGQYIFTPWSDSVGKV</sequence>
<reference evidence="1 2" key="1">
    <citation type="submission" date="2019-03" db="EMBL/GenBank/DDBJ databases">
        <title>Complete genome sequence of an arsenate-respiring bacteria, Citrobacter sp. LY-1.</title>
        <authorList>
            <person name="Wang H."/>
            <person name="Liu Y."/>
            <person name="Li Q."/>
            <person name="Huang J."/>
        </authorList>
    </citation>
    <scope>NUCLEOTIDE SEQUENCE [LARGE SCALE GENOMIC DNA]</scope>
    <source>
        <strain evidence="1 2">LY-1</strain>
    </source>
</reference>
<evidence type="ECO:0000313" key="1">
    <source>
        <dbReference type="EMBL" id="QBM22149.1"/>
    </source>
</evidence>
<evidence type="ECO:0000313" key="2">
    <source>
        <dbReference type="Proteomes" id="UP000293850"/>
    </source>
</evidence>
<dbReference type="AlphaFoldDB" id="A0A4P6WGG4"/>
<keyword evidence="2" id="KW-1185">Reference proteome</keyword>
<protein>
    <recommendedName>
        <fullName evidence="3">L-asparaginase</fullName>
    </recommendedName>
</protein>
<proteinExistence type="predicted"/>
<name>A0A4P6WGG4_9ENTR</name>
<dbReference type="EMBL" id="CP037864">
    <property type="protein sequence ID" value="QBM22149.1"/>
    <property type="molecule type" value="Genomic_DNA"/>
</dbReference>